<evidence type="ECO:0000313" key="3">
    <source>
        <dbReference type="Proteomes" id="UP000267096"/>
    </source>
</evidence>
<organism evidence="2 3">
    <name type="scientific">Anisakis simplex</name>
    <name type="common">Herring worm</name>
    <dbReference type="NCBI Taxonomy" id="6269"/>
    <lineage>
        <taxon>Eukaryota</taxon>
        <taxon>Metazoa</taxon>
        <taxon>Ecdysozoa</taxon>
        <taxon>Nematoda</taxon>
        <taxon>Chromadorea</taxon>
        <taxon>Rhabditida</taxon>
        <taxon>Spirurina</taxon>
        <taxon>Ascaridomorpha</taxon>
        <taxon>Ascaridoidea</taxon>
        <taxon>Anisakidae</taxon>
        <taxon>Anisakis</taxon>
        <taxon>Anisakis simplex complex</taxon>
    </lineage>
</organism>
<feature type="compositionally biased region" description="Low complexity" evidence="1">
    <location>
        <begin position="322"/>
        <end position="333"/>
    </location>
</feature>
<evidence type="ECO:0000313" key="2">
    <source>
        <dbReference type="EMBL" id="VDK66829.1"/>
    </source>
</evidence>
<accession>A0A3P6S3T5</accession>
<dbReference type="EMBL" id="UYRR01036352">
    <property type="protein sequence ID" value="VDK66829.1"/>
    <property type="molecule type" value="Genomic_DNA"/>
</dbReference>
<evidence type="ECO:0000256" key="1">
    <source>
        <dbReference type="SAM" id="MobiDB-lite"/>
    </source>
</evidence>
<gene>
    <name evidence="2" type="ORF">ASIM_LOCUS18954</name>
</gene>
<protein>
    <submittedName>
        <fullName evidence="2">Uncharacterized protein</fullName>
    </submittedName>
</protein>
<feature type="region of interest" description="Disordered" evidence="1">
    <location>
        <begin position="263"/>
        <end position="339"/>
    </location>
</feature>
<reference evidence="2 3" key="1">
    <citation type="submission" date="2018-11" db="EMBL/GenBank/DDBJ databases">
        <authorList>
            <consortium name="Pathogen Informatics"/>
        </authorList>
    </citation>
    <scope>NUCLEOTIDE SEQUENCE [LARGE SCALE GENOMIC DNA]</scope>
</reference>
<dbReference type="Proteomes" id="UP000267096">
    <property type="component" value="Unassembled WGS sequence"/>
</dbReference>
<name>A0A3P6S3T5_ANISI</name>
<keyword evidence="3" id="KW-1185">Reference proteome</keyword>
<dbReference type="AlphaFoldDB" id="A0A3P6S3T5"/>
<proteinExistence type="predicted"/>
<dbReference type="OrthoDB" id="2096344at2759"/>
<sequence length="357" mass="39722">MGGHTSEVSVAQFSCGSRYIASIDDSICRLWQFDRSLVEKRSKSLMKTNGFEQIEYYSLPHSQGTASQMEKLCVTPVDSPSAKRKAPIKSPFTSPFKSAPNSGRYLNAERSPVKKISKLSSSPLSPLPNICNVELSAKHARSSRRLDFSPENIFAFENESVDDSLASVESPKCAFYYKYPTENLPNWVEERHKTKTEQQRKHPSPPITISVTPKRMCSNIMQFFSPPSPGIANCSRMISHAEREIQRSPRKLLLKQRLKESAERAQKVGRQVTPRRSKATTRRISSTGARGAKSSHRIITDPKTPTSAPPITGQVLTDKILSSSSSPPTTTTTNSAPRVGRTIKDFFMAKRNLNTSS</sequence>